<accession>A0ACC6V0L9</accession>
<proteinExistence type="predicted"/>
<name>A0ACC6V0L9_9CREN</name>
<protein>
    <submittedName>
        <fullName evidence="1">3-dehydroquinate synthase family protein</fullName>
        <ecNumber evidence="1">4.2.3.-</ecNumber>
    </submittedName>
</protein>
<sequence length="342" mass="36319">MREFFYRHSRGVTRVVVGKGLRPEDYLAGRRAVYVVDGGAGVAVEGALVLSGGEEVKGLETLTKIYAFLSERGVDRGSALVAVGGGAVLDVATFAAGTYMRGIGLVLVPTTLLAMVDAAIGGKGAVDWGPIKNLVGVFYQPEAVLCDIGFAAGLPDRVYRAAFAELVKYGVVLDRGFFSWLSENAEALLRRDEGALEQAVYRGASIKASVVEIDEFETRGIRQVLNFGHTVGHAIERISGLLHGEAVAVGMAVEGEIAAERGLMSGEGLRAVKDLLARLGLPTSACLTEAQVAEAKKLVAFDKKRRGDVVLMPMPVGLGKWVLEEVSVREVEEALEGLRCTA</sequence>
<evidence type="ECO:0000313" key="2">
    <source>
        <dbReference type="Proteomes" id="UP000033636"/>
    </source>
</evidence>
<evidence type="ECO:0000313" key="1">
    <source>
        <dbReference type="EMBL" id="MFB6490321.1"/>
    </source>
</evidence>
<dbReference type="EC" id="4.2.3.-" evidence="1"/>
<dbReference type="Proteomes" id="UP000033636">
    <property type="component" value="Unassembled WGS sequence"/>
</dbReference>
<reference evidence="1" key="1">
    <citation type="submission" date="2024-07" db="EMBL/GenBank/DDBJ databases">
        <title>Metagenome and Metagenome-Assembled Genomes of Archaea from a hot spring from the geothermal field of Los Azufres, Mexico.</title>
        <authorList>
            <person name="Marin-Paredes R."/>
            <person name="Martinez-Romero E."/>
            <person name="Servin-Garciduenas L.E."/>
        </authorList>
    </citation>
    <scope>NUCLEOTIDE SEQUENCE</scope>
</reference>
<keyword evidence="1" id="KW-0456">Lyase</keyword>
<gene>
    <name evidence="1" type="ORF">TU35_003580</name>
</gene>
<dbReference type="EMBL" id="JZWT02000007">
    <property type="protein sequence ID" value="MFB6490321.1"/>
    <property type="molecule type" value="Genomic_DNA"/>
</dbReference>
<comment type="caution">
    <text evidence="1">The sequence shown here is derived from an EMBL/GenBank/DDBJ whole genome shotgun (WGS) entry which is preliminary data.</text>
</comment>
<organism evidence="1 2">
    <name type="scientific">Thermoproteus sp. AZ2</name>
    <dbReference type="NCBI Taxonomy" id="1609232"/>
    <lineage>
        <taxon>Archaea</taxon>
        <taxon>Thermoproteota</taxon>
        <taxon>Thermoprotei</taxon>
        <taxon>Thermoproteales</taxon>
        <taxon>Thermoproteaceae</taxon>
        <taxon>Thermoproteus</taxon>
    </lineage>
</organism>